<keyword evidence="2" id="KW-1185">Reference proteome</keyword>
<evidence type="ECO:0008006" key="3">
    <source>
        <dbReference type="Google" id="ProtNLM"/>
    </source>
</evidence>
<proteinExistence type="predicted"/>
<comment type="caution">
    <text evidence="1">The sequence shown here is derived from an EMBL/GenBank/DDBJ whole genome shotgun (WGS) entry which is preliminary data.</text>
</comment>
<organism evidence="1 2">
    <name type="scientific">Undibacterium baiyunense</name>
    <dbReference type="NCBI Taxonomy" id="2828731"/>
    <lineage>
        <taxon>Bacteria</taxon>
        <taxon>Pseudomonadati</taxon>
        <taxon>Pseudomonadota</taxon>
        <taxon>Betaproteobacteria</taxon>
        <taxon>Burkholderiales</taxon>
        <taxon>Oxalobacteraceae</taxon>
        <taxon>Undibacterium</taxon>
    </lineage>
</organism>
<dbReference type="AlphaFoldDB" id="A0A941DEP1"/>
<sequence>MKIIIPTGVTSSMVSASTAVNADADYAPATTYVFGAKVTFENYIYKSLQNGNLGNQPDLTTSAAWWALQGPANKWAMFDDEVQTQTTATSTLSTTIDASYVNSISCTNIAGSSVTVTVKKDAVTIYTRTLDLADYSLIGDWSDYYFSEHEFQSEFSLTDLPPVPGVQIIVTITKPSNTVAIGHLIIGRLLDVGLEQYGLNREGIDHTIATTDKFGKLTREKQAYARKYSTQAILNNERFDYVSKKLDSIASVPVVCIGGNGFKSTLTVYGLVSYSISLQHLSISYVSIKVIGLI</sequence>
<dbReference type="Proteomes" id="UP000680158">
    <property type="component" value="Unassembled WGS sequence"/>
</dbReference>
<name>A0A941DEP1_9BURK</name>
<gene>
    <name evidence="1" type="ORF">KDM92_12795</name>
</gene>
<dbReference type="RefSeq" id="WP_212684853.1">
    <property type="nucleotide sequence ID" value="NZ_JAGSPM010000007.1"/>
</dbReference>
<protein>
    <recommendedName>
        <fullName evidence="3">Carbohydrate binding domain-containing protein</fullName>
    </recommendedName>
</protein>
<evidence type="ECO:0000313" key="2">
    <source>
        <dbReference type="Proteomes" id="UP000680158"/>
    </source>
</evidence>
<accession>A0A941DEP1</accession>
<evidence type="ECO:0000313" key="1">
    <source>
        <dbReference type="EMBL" id="MBR7747463.1"/>
    </source>
</evidence>
<dbReference type="EMBL" id="JAGSPM010000007">
    <property type="protein sequence ID" value="MBR7747463.1"/>
    <property type="molecule type" value="Genomic_DNA"/>
</dbReference>
<reference evidence="1 2" key="1">
    <citation type="submission" date="2021-04" db="EMBL/GenBank/DDBJ databases">
        <title>novel species isolated from subtropical streams in China.</title>
        <authorList>
            <person name="Lu H."/>
        </authorList>
    </citation>
    <scope>NUCLEOTIDE SEQUENCE [LARGE SCALE GENOMIC DNA]</scope>
    <source>
        <strain evidence="1 2">BYS107W</strain>
    </source>
</reference>